<evidence type="ECO:0000256" key="12">
    <source>
        <dbReference type="ARBA" id="ARBA00049546"/>
    </source>
</evidence>
<dbReference type="GO" id="GO:0019144">
    <property type="term" value="F:ADP-sugar diphosphatase activity"/>
    <property type="evidence" value="ECO:0007669"/>
    <property type="project" value="TreeGrafter"/>
</dbReference>
<comment type="similarity">
    <text evidence="2">Belongs to the Nudix hydrolase family. NudF subfamily.</text>
</comment>
<feature type="binding site" evidence="13">
    <location>
        <position position="160"/>
    </location>
    <ligand>
        <name>Mg(2+)</name>
        <dbReference type="ChEBI" id="CHEBI:18420"/>
        <label>1</label>
    </ligand>
</feature>
<evidence type="ECO:0000256" key="1">
    <source>
        <dbReference type="ARBA" id="ARBA00001946"/>
    </source>
</evidence>
<dbReference type="GO" id="GO:0005829">
    <property type="term" value="C:cytosol"/>
    <property type="evidence" value="ECO:0007669"/>
    <property type="project" value="TreeGrafter"/>
</dbReference>
<evidence type="ECO:0000256" key="9">
    <source>
        <dbReference type="ARBA" id="ARBA00030162"/>
    </source>
</evidence>
<dbReference type="GO" id="GO:0047631">
    <property type="term" value="F:ADP-ribose diphosphatase activity"/>
    <property type="evidence" value="ECO:0007669"/>
    <property type="project" value="UniProtKB-EC"/>
</dbReference>
<dbReference type="PANTHER" id="PTHR11839">
    <property type="entry name" value="UDP/ADP-SUGAR PYROPHOSPHATASE"/>
    <property type="match status" value="1"/>
</dbReference>
<comment type="catalytic activity">
    <reaction evidence="12">
        <text>ADP-D-ribose + H2O = D-ribose 5-phosphate + AMP + 2 H(+)</text>
        <dbReference type="Rhea" id="RHEA:10412"/>
        <dbReference type="ChEBI" id="CHEBI:15377"/>
        <dbReference type="ChEBI" id="CHEBI:15378"/>
        <dbReference type="ChEBI" id="CHEBI:57967"/>
        <dbReference type="ChEBI" id="CHEBI:78346"/>
        <dbReference type="ChEBI" id="CHEBI:456215"/>
        <dbReference type="EC" id="3.6.1.13"/>
    </reaction>
</comment>
<dbReference type="EMBL" id="NDXW01000001">
    <property type="protein sequence ID" value="RDH46308.1"/>
    <property type="molecule type" value="Genomic_DNA"/>
</dbReference>
<name>A0A4P9VRT1_9GAMM</name>
<keyword evidence="16" id="KW-1185">Reference proteome</keyword>
<dbReference type="GO" id="GO:0019693">
    <property type="term" value="P:ribose phosphate metabolic process"/>
    <property type="evidence" value="ECO:0007669"/>
    <property type="project" value="TreeGrafter"/>
</dbReference>
<dbReference type="Gene3D" id="3.90.79.10">
    <property type="entry name" value="Nucleoside Triphosphate Pyrophosphohydrolase"/>
    <property type="match status" value="1"/>
</dbReference>
<keyword evidence="7 13" id="KW-0460">Magnesium</keyword>
<dbReference type="InterPro" id="IPR004385">
    <property type="entry name" value="NDP_pyrophosphatase"/>
</dbReference>
<proteinExistence type="inferred from homology"/>
<comment type="cofactor">
    <cofactor evidence="1 13">
        <name>Mg(2+)</name>
        <dbReference type="ChEBI" id="CHEBI:18420"/>
    </cofactor>
</comment>
<evidence type="ECO:0000256" key="2">
    <source>
        <dbReference type="ARBA" id="ARBA00007482"/>
    </source>
</evidence>
<evidence type="ECO:0000256" key="5">
    <source>
        <dbReference type="ARBA" id="ARBA00022723"/>
    </source>
</evidence>
<evidence type="ECO:0000256" key="13">
    <source>
        <dbReference type="PIRSR" id="PIRSR604385-2"/>
    </source>
</evidence>
<evidence type="ECO:0000256" key="7">
    <source>
        <dbReference type="ARBA" id="ARBA00022842"/>
    </source>
</evidence>
<organism evidence="15 16">
    <name type="scientific">Zooshikella ganghwensis</name>
    <dbReference type="NCBI Taxonomy" id="202772"/>
    <lineage>
        <taxon>Bacteria</taxon>
        <taxon>Pseudomonadati</taxon>
        <taxon>Pseudomonadota</taxon>
        <taxon>Gammaproteobacteria</taxon>
        <taxon>Oceanospirillales</taxon>
        <taxon>Zooshikellaceae</taxon>
        <taxon>Zooshikella</taxon>
    </lineage>
</organism>
<dbReference type="PANTHER" id="PTHR11839:SF5">
    <property type="entry name" value="ADP-RIBOSE PYROPHOSPHATASE"/>
    <property type="match status" value="1"/>
</dbReference>
<keyword evidence="6" id="KW-0378">Hydrolase</keyword>
<dbReference type="EC" id="3.6.1.13" evidence="3"/>
<sequence length="207" mass="22760">MSEQSTFDQSSVEVVKKERVFSGFFKVDRFQLRHQLFAGGWSPVLQRELFIRPEAVGVLLLDLQHDSVVLVEQFRVGALVADTKPWLLEIVAGLVAPGESVEDVACREAKEEANCDVQQLMPICEYLSSPGGSSEKLTLFCGLVDSSNLGGIHGLEEEGEDIRVQVVKIDEAFALLGKGVINNAAAIIALQWLQINLPNLRQQALKT</sequence>
<evidence type="ECO:0000256" key="6">
    <source>
        <dbReference type="ARBA" id="ARBA00022801"/>
    </source>
</evidence>
<dbReference type="Pfam" id="PF00293">
    <property type="entry name" value="NUDIX"/>
    <property type="match status" value="1"/>
</dbReference>
<evidence type="ECO:0000313" key="15">
    <source>
        <dbReference type="EMBL" id="RDH46308.1"/>
    </source>
</evidence>
<feature type="binding site" evidence="13">
    <location>
        <position position="108"/>
    </location>
    <ligand>
        <name>Mg(2+)</name>
        <dbReference type="ChEBI" id="CHEBI:18420"/>
        <label>1</label>
    </ligand>
</feature>
<gene>
    <name evidence="15" type="ORF">B9G39_24245</name>
</gene>
<comment type="caution">
    <text evidence="15">The sequence shown here is derived from an EMBL/GenBank/DDBJ whole genome shotgun (WGS) entry which is preliminary data.</text>
</comment>
<dbReference type="InterPro" id="IPR000086">
    <property type="entry name" value="NUDIX_hydrolase_dom"/>
</dbReference>
<dbReference type="InterPro" id="IPR020084">
    <property type="entry name" value="NUDIX_hydrolase_CS"/>
</dbReference>
<accession>A0A4P9VRT1</accession>
<evidence type="ECO:0000256" key="11">
    <source>
        <dbReference type="ARBA" id="ARBA00033056"/>
    </source>
</evidence>
<reference evidence="15 16" key="1">
    <citation type="submission" date="2017-04" db="EMBL/GenBank/DDBJ databases">
        <title>Draft genome sequence of Zooshikella ganghwensis VG4 isolated from Red Sea sediments.</title>
        <authorList>
            <person name="Rehman Z."/>
            <person name="Alam I."/>
            <person name="Kamau A."/>
            <person name="Bajic V."/>
            <person name="Leiknes T."/>
        </authorList>
    </citation>
    <scope>NUCLEOTIDE SEQUENCE [LARGE SCALE GENOMIC DNA]</scope>
    <source>
        <strain evidence="15 16">VG4</strain>
    </source>
</reference>
<evidence type="ECO:0000256" key="10">
    <source>
        <dbReference type="ARBA" id="ARBA00030308"/>
    </source>
</evidence>
<feature type="domain" description="Nudix hydrolase" evidence="14">
    <location>
        <begin position="51"/>
        <end position="194"/>
    </location>
</feature>
<dbReference type="PROSITE" id="PS00893">
    <property type="entry name" value="NUDIX_BOX"/>
    <property type="match status" value="1"/>
</dbReference>
<evidence type="ECO:0000313" key="16">
    <source>
        <dbReference type="Proteomes" id="UP000257039"/>
    </source>
</evidence>
<dbReference type="GO" id="GO:0006753">
    <property type="term" value="P:nucleoside phosphate metabolic process"/>
    <property type="evidence" value="ECO:0007669"/>
    <property type="project" value="TreeGrafter"/>
</dbReference>
<dbReference type="RefSeq" id="WP_027708785.1">
    <property type="nucleotide sequence ID" value="NZ_NDXW01000001.1"/>
</dbReference>
<dbReference type="NCBIfam" id="TIGR00052">
    <property type="entry name" value="nudix-type nucleoside diphosphatase, YffH/AdpP family"/>
    <property type="match status" value="1"/>
</dbReference>
<dbReference type="SUPFAM" id="SSF55811">
    <property type="entry name" value="Nudix"/>
    <property type="match status" value="1"/>
</dbReference>
<dbReference type="AlphaFoldDB" id="A0A4P9VRT1"/>
<dbReference type="Proteomes" id="UP000257039">
    <property type="component" value="Unassembled WGS sequence"/>
</dbReference>
<comment type="function">
    <text evidence="8">Acts on ADP-mannose and ADP-glucose as well as ADP-ribose. Prevents glycogen biosynthesis. The reaction catalyzed by this enzyme is a limiting step of the gluconeogenic process.</text>
</comment>
<keyword evidence="5 13" id="KW-0479">Metal-binding</keyword>
<dbReference type="GO" id="GO:0046872">
    <property type="term" value="F:metal ion binding"/>
    <property type="evidence" value="ECO:0007669"/>
    <property type="project" value="UniProtKB-KW"/>
</dbReference>
<feature type="binding site" evidence="13">
    <location>
        <position position="92"/>
    </location>
    <ligand>
        <name>Mg(2+)</name>
        <dbReference type="ChEBI" id="CHEBI:18420"/>
        <label>1</label>
    </ligand>
</feature>
<dbReference type="CDD" id="cd24155">
    <property type="entry name" value="NUDIX_ADPRase"/>
    <property type="match status" value="1"/>
</dbReference>
<dbReference type="PROSITE" id="PS51462">
    <property type="entry name" value="NUDIX"/>
    <property type="match status" value="1"/>
</dbReference>
<evidence type="ECO:0000259" key="14">
    <source>
        <dbReference type="PROSITE" id="PS51462"/>
    </source>
</evidence>
<evidence type="ECO:0000256" key="4">
    <source>
        <dbReference type="ARBA" id="ARBA00013297"/>
    </source>
</evidence>
<dbReference type="InterPro" id="IPR015797">
    <property type="entry name" value="NUDIX_hydrolase-like_dom_sf"/>
</dbReference>
<protein>
    <recommendedName>
        <fullName evidence="4">ADP-ribose pyrophosphatase</fullName>
        <ecNumber evidence="3">3.6.1.13</ecNumber>
    </recommendedName>
    <alternativeName>
        <fullName evidence="9">ADP-ribose diphosphatase</fullName>
    </alternativeName>
    <alternativeName>
        <fullName evidence="11">ADP-ribose phosphohydrolase</fullName>
    </alternativeName>
    <alternativeName>
        <fullName evidence="10">Adenosine diphosphoribose pyrophosphatase</fullName>
    </alternativeName>
</protein>
<feature type="binding site" evidence="13">
    <location>
        <position position="112"/>
    </location>
    <ligand>
        <name>Mg(2+)</name>
        <dbReference type="ChEBI" id="CHEBI:18420"/>
        <label>1</label>
    </ligand>
</feature>
<evidence type="ECO:0000256" key="3">
    <source>
        <dbReference type="ARBA" id="ARBA00012453"/>
    </source>
</evidence>
<evidence type="ECO:0000256" key="8">
    <source>
        <dbReference type="ARBA" id="ARBA00025164"/>
    </source>
</evidence>